<dbReference type="InterPro" id="IPR016776">
    <property type="entry name" value="ApeP-like_dehydratase"/>
</dbReference>
<protein>
    <submittedName>
        <fullName evidence="1">Hotdog family protein</fullName>
    </submittedName>
</protein>
<proteinExistence type="predicted"/>
<dbReference type="SUPFAM" id="SSF54637">
    <property type="entry name" value="Thioesterase/thiol ester dehydrase-isomerase"/>
    <property type="match status" value="1"/>
</dbReference>
<dbReference type="InterPro" id="IPR029069">
    <property type="entry name" value="HotDog_dom_sf"/>
</dbReference>
<organism evidence="1 2">
    <name type="scientific">Ralstonia soli</name>
    <dbReference type="NCBI Taxonomy" id="2953896"/>
    <lineage>
        <taxon>Bacteria</taxon>
        <taxon>Pseudomonadati</taxon>
        <taxon>Pseudomonadota</taxon>
        <taxon>Betaproteobacteria</taxon>
        <taxon>Burkholderiales</taxon>
        <taxon>Burkholderiaceae</taxon>
        <taxon>Ralstonia</taxon>
    </lineage>
</organism>
<sequence length="153" mass="16290">MNLQAQPSPPLDRDWIAARIPHSGAMCLLDAVVSWSNTHIHCTATSHRDPANPLRSHDQLAAVCGIEYAAQAMAVHGALCDATQQRPRAGFLASVRGVEAHVARLDTVDALLDVEAERIGGDGNNMLYCFTVRDGARILLTGRAAVVLDASAV</sequence>
<dbReference type="Gene3D" id="3.10.129.10">
    <property type="entry name" value="Hotdog Thioesterase"/>
    <property type="match status" value="1"/>
</dbReference>
<gene>
    <name evidence="1" type="ORF">NG900_03105</name>
</gene>
<dbReference type="RefSeq" id="WP_252676571.1">
    <property type="nucleotide sequence ID" value="NZ_JAMXHT010000001.1"/>
</dbReference>
<evidence type="ECO:0000313" key="2">
    <source>
        <dbReference type="Proteomes" id="UP001162811"/>
    </source>
</evidence>
<dbReference type="Proteomes" id="UP001162811">
    <property type="component" value="Unassembled WGS sequence"/>
</dbReference>
<dbReference type="CDD" id="cd01289">
    <property type="entry name" value="FabA_like"/>
    <property type="match status" value="1"/>
</dbReference>
<reference evidence="1" key="1">
    <citation type="submission" date="2022-06" db="EMBL/GenBank/DDBJ databases">
        <authorList>
            <person name="Lu C.-H."/>
        </authorList>
    </citation>
    <scope>NUCLEOTIDE SEQUENCE</scope>
    <source>
        <strain evidence="1">21MJYT02-11</strain>
    </source>
</reference>
<dbReference type="Pfam" id="PF22817">
    <property type="entry name" value="ApeP-like"/>
    <property type="match status" value="1"/>
</dbReference>
<name>A0ABT1AFM2_9RALS</name>
<accession>A0ABT1AFM2</accession>
<keyword evidence="2" id="KW-1185">Reference proteome</keyword>
<comment type="caution">
    <text evidence="1">The sequence shown here is derived from an EMBL/GenBank/DDBJ whole genome shotgun (WGS) entry which is preliminary data.</text>
</comment>
<evidence type="ECO:0000313" key="1">
    <source>
        <dbReference type="EMBL" id="MCO5397183.1"/>
    </source>
</evidence>
<dbReference type="EMBL" id="JAMXHT010000001">
    <property type="protein sequence ID" value="MCO5397183.1"/>
    <property type="molecule type" value="Genomic_DNA"/>
</dbReference>
<reference evidence="1" key="2">
    <citation type="journal article" date="2023" name="Front. Microbiol.">
        <title>Ralstonia chuxiongensis sp. nov., Ralstonia mojiangensis sp. nov., and Ralstonia soli sp. nov., isolated from tobacco fields, are three novel species in the family Burkholderiaceae.</title>
        <authorList>
            <person name="Lu C.H."/>
            <person name="Zhang Y.Y."/>
            <person name="Jiang N."/>
            <person name="Chen W."/>
            <person name="Shao X."/>
            <person name="Zhao Z.M."/>
            <person name="Lu W.L."/>
            <person name="Hu X."/>
            <person name="Xi Y.X."/>
            <person name="Zou S.Y."/>
            <person name="Wei Q.J."/>
            <person name="Lin Z.L."/>
            <person name="Gong L."/>
            <person name="Gai X.T."/>
            <person name="Zhang L.Q."/>
            <person name="Li J.Y."/>
            <person name="Jin Y."/>
            <person name="Xia Z.Y."/>
        </authorList>
    </citation>
    <scope>NUCLEOTIDE SEQUENCE</scope>
    <source>
        <strain evidence="1">21MJYT02-11</strain>
    </source>
</reference>